<proteinExistence type="predicted"/>
<evidence type="ECO:0000313" key="4">
    <source>
        <dbReference type="Proteomes" id="UP000812982"/>
    </source>
</evidence>
<feature type="compositionally biased region" description="Pro residues" evidence="1">
    <location>
        <begin position="29"/>
        <end position="39"/>
    </location>
</feature>
<name>A0ABS6KQ05_9MYCO</name>
<evidence type="ECO:0000313" key="3">
    <source>
        <dbReference type="EMBL" id="MBU9765647.1"/>
    </source>
</evidence>
<evidence type="ECO:0000256" key="1">
    <source>
        <dbReference type="SAM" id="MobiDB-lite"/>
    </source>
</evidence>
<organism evidence="3 4">
    <name type="scientific">[Mycobacterium] fortunisiensis</name>
    <dbReference type="NCBI Taxonomy" id="2600579"/>
    <lineage>
        <taxon>Bacteria</taxon>
        <taxon>Bacillati</taxon>
        <taxon>Actinomycetota</taxon>
        <taxon>Actinomycetes</taxon>
        <taxon>Mycobacteriales</taxon>
        <taxon>Mycobacteriaceae</taxon>
        <taxon>Mycolicibacterium</taxon>
    </lineage>
</organism>
<feature type="signal peptide" evidence="2">
    <location>
        <begin position="1"/>
        <end position="26"/>
    </location>
</feature>
<keyword evidence="2" id="KW-0732">Signal</keyword>
<accession>A0ABS6KQ05</accession>
<protein>
    <recommendedName>
        <fullName evidence="5">DUF3558 domain-containing protein</fullName>
    </recommendedName>
</protein>
<evidence type="ECO:0008006" key="5">
    <source>
        <dbReference type="Google" id="ProtNLM"/>
    </source>
</evidence>
<reference evidence="3 4" key="1">
    <citation type="journal article" date="2021" name="Sci. Rep.">
        <title>Phenotypic and genomic hallmarks of a novel, potentially pathogenic rapidly growing Mycobacterium species related to the Mycobacterium fortuitum complex.</title>
        <authorList>
            <person name="Gharbi R."/>
            <person name="Khanna V."/>
            <person name="Frigui W."/>
            <person name="Mhenni B."/>
            <person name="Brosch R."/>
            <person name="Mardassi H."/>
        </authorList>
    </citation>
    <scope>NUCLEOTIDE SEQUENCE [LARGE SCALE GENOMIC DNA]</scope>
    <source>
        <strain evidence="3 4">TNTM28</strain>
    </source>
</reference>
<dbReference type="RefSeq" id="WP_217159440.1">
    <property type="nucleotide sequence ID" value="NZ_VOMB01000020.1"/>
</dbReference>
<dbReference type="Proteomes" id="UP000812982">
    <property type="component" value="Unassembled WGS sequence"/>
</dbReference>
<comment type="caution">
    <text evidence="3">The sequence shown here is derived from an EMBL/GenBank/DDBJ whole genome shotgun (WGS) entry which is preliminary data.</text>
</comment>
<feature type="region of interest" description="Disordered" evidence="1">
    <location>
        <begin position="22"/>
        <end position="47"/>
    </location>
</feature>
<keyword evidence="4" id="KW-1185">Reference proteome</keyword>
<feature type="chain" id="PRO_5045444335" description="DUF3558 domain-containing protein" evidence="2">
    <location>
        <begin position="27"/>
        <end position="175"/>
    </location>
</feature>
<sequence length="175" mass="17953">MAGIRVLGAAACAVAAALTSSGCAHADPEPPVPPGPPETAAPQPDSSCAEGIAGALSPADPAELGNDRRLLRCDGGAWQSFGGPYPSSDRWLTTGPELILHGQGRRNPEAKAGTWSGLPQTTQARCRAEVVDVLGAGKTSEPETFDGAPGQSLTFAVSDHMFTAKLSGYCLWQRG</sequence>
<gene>
    <name evidence="3" type="ORF">FR943_17575</name>
</gene>
<dbReference type="PROSITE" id="PS51257">
    <property type="entry name" value="PROKAR_LIPOPROTEIN"/>
    <property type="match status" value="1"/>
</dbReference>
<dbReference type="EMBL" id="VOMB01000020">
    <property type="protein sequence ID" value="MBU9765647.1"/>
    <property type="molecule type" value="Genomic_DNA"/>
</dbReference>
<evidence type="ECO:0000256" key="2">
    <source>
        <dbReference type="SAM" id="SignalP"/>
    </source>
</evidence>